<evidence type="ECO:0000256" key="2">
    <source>
        <dbReference type="ARBA" id="ARBA00022618"/>
    </source>
</evidence>
<accession>A0A9Q0RK54</accession>
<evidence type="ECO:0000256" key="6">
    <source>
        <dbReference type="SAM" id="MobiDB-lite"/>
    </source>
</evidence>
<feature type="domain" description="Anaphase-promoting complex subunit 4 long" evidence="8">
    <location>
        <begin position="320"/>
        <end position="525"/>
    </location>
</feature>
<keyword evidence="3" id="KW-0498">Mitosis</keyword>
<dbReference type="EMBL" id="JAPWDV010000002">
    <property type="protein sequence ID" value="KAJ6218783.1"/>
    <property type="molecule type" value="Genomic_DNA"/>
</dbReference>
<dbReference type="AlphaFoldDB" id="A0A9Q0RK54"/>
<keyword evidence="10" id="KW-1185">Reference proteome</keyword>
<dbReference type="GO" id="GO:0034399">
    <property type="term" value="C:nuclear periphery"/>
    <property type="evidence" value="ECO:0007669"/>
    <property type="project" value="TreeGrafter"/>
</dbReference>
<feature type="region of interest" description="Disordered" evidence="6">
    <location>
        <begin position="606"/>
        <end position="649"/>
    </location>
</feature>
<keyword evidence="5" id="KW-0131">Cell cycle</keyword>
<dbReference type="PANTHER" id="PTHR13260:SF0">
    <property type="entry name" value="ANAPHASE-PROMOTING COMPLEX SUBUNIT 4"/>
    <property type="match status" value="1"/>
</dbReference>
<comment type="caution">
    <text evidence="9">The sequence shown here is derived from an EMBL/GenBank/DDBJ whole genome shotgun (WGS) entry which is preliminary data.</text>
</comment>
<evidence type="ECO:0000259" key="7">
    <source>
        <dbReference type="Pfam" id="PF12894"/>
    </source>
</evidence>
<evidence type="ECO:0000313" key="9">
    <source>
        <dbReference type="EMBL" id="KAJ6218783.1"/>
    </source>
</evidence>
<dbReference type="InterPro" id="IPR024789">
    <property type="entry name" value="APC4"/>
</dbReference>
<evidence type="ECO:0000259" key="8">
    <source>
        <dbReference type="Pfam" id="PF12896"/>
    </source>
</evidence>
<organism evidence="9 10">
    <name type="scientific">Blomia tropicalis</name>
    <name type="common">Mite</name>
    <dbReference type="NCBI Taxonomy" id="40697"/>
    <lineage>
        <taxon>Eukaryota</taxon>
        <taxon>Metazoa</taxon>
        <taxon>Ecdysozoa</taxon>
        <taxon>Arthropoda</taxon>
        <taxon>Chelicerata</taxon>
        <taxon>Arachnida</taxon>
        <taxon>Acari</taxon>
        <taxon>Acariformes</taxon>
        <taxon>Sarcoptiformes</taxon>
        <taxon>Astigmata</taxon>
        <taxon>Glycyphagoidea</taxon>
        <taxon>Echimyopodidae</taxon>
        <taxon>Blomia</taxon>
    </lineage>
</organism>
<protein>
    <recommendedName>
        <fullName evidence="1">Anaphase-promoting complex subunit 4</fullName>
    </recommendedName>
</protein>
<proteinExistence type="predicted"/>
<sequence>MFFSINKEGNDRWIGQEVLRMKVNPRMDLVALVLFNNDIVLHRLFNWQRAWIIPRAKNLKSTSPIVTSNEEKNDNDKKKIANVKVLDIEWSPDGHILAVAYEGIFTNDDQSYPLKIINQLPSKMTTYQTSLVLYAIDLNKMLINFNVEQHINSGSLFWCAQSGGSGKLSSLPSDLLEVPYVDLFSEEDELLNHLSTLTTSKVSSSGERKGSSLPNNKKGGFLGRNQVAALNDYDRVKLYGFDNTLIEFNILMTGSAEGIIDLYAFGAMRLLRIDLNKLIPQTLSLGDDKPYSIEKLGISSNLKHLYAITNEPTSSKLLTFPCKLLEMKWPHIYAFIRIKAQIDIRIEFCHDVLTEIFTIWEDLIAELDSKLSNYVDHSDVEEQTNNDPFKPRSNKIMLEPNEFMEMLIFGEISMNLEKFLTDLTDKGLKKLSTSIEISFGNIHEANINKLQRSLFHILCYLNILKGMALDDIQFGDLWLNVSTVNAFIRETLAFLNKTVQLQQNLNDNAKKIKAFIRWLYKCMNMVYNLDGASDLNGSSVNEANSLHGSHLPNRGQTSKDKDSSNYVLTNQDLNLIMDFLSENSLTHGFKFESVATLLRSFKTSTQNVANSTSSSSSSTQSKKSNINIPSSHREISGVEDVSKNTKKKGDDVDVPYKEYLKEERLKRTVEMLRGLDENKTLPLDHDSMLNELMKIFFPSNEKSFDLTELNLEQYDEWGKNLFNDEDDVDQYYETSYAHFSLYEHLIRVYQQYDQLFEHCCGERINQYFVSELKNEKRHDLKQVVVKHSEPNIEKLSLDYYCSSVEYDFIFLKDSPSVGRLTLVRFAKDFQRGSKIRSIQMAFTVKSKTSRVKSLLMIEDAKFYDEENMILILSHPDKKQLMLKSEKKITKEIEDDDMSVNEQSVGSSAMFDSKSSSSIDKSTIDSVPMINTQYFVQLSYSRLFEHLQTKSVLIKSNEEDVSDIDEDDELPDEEEQFDL</sequence>
<dbReference type="OrthoDB" id="2110451at2759"/>
<dbReference type="GO" id="GO:0005680">
    <property type="term" value="C:anaphase-promoting complex"/>
    <property type="evidence" value="ECO:0007669"/>
    <property type="project" value="InterPro"/>
</dbReference>
<evidence type="ECO:0000313" key="10">
    <source>
        <dbReference type="Proteomes" id="UP001142055"/>
    </source>
</evidence>
<feature type="region of interest" description="Disordered" evidence="6">
    <location>
        <begin position="543"/>
        <end position="564"/>
    </location>
</feature>
<gene>
    <name evidence="9" type="ORF">RDWZM_004595</name>
</gene>
<dbReference type="Pfam" id="PF12894">
    <property type="entry name" value="ANAPC4_WD40"/>
    <property type="match status" value="1"/>
</dbReference>
<keyword evidence="4" id="KW-0833">Ubl conjugation pathway</keyword>
<dbReference type="InterPro" id="IPR024790">
    <property type="entry name" value="APC4_long_dom"/>
</dbReference>
<feature type="compositionally biased region" description="Basic and acidic residues" evidence="6">
    <location>
        <begin position="631"/>
        <end position="649"/>
    </location>
</feature>
<feature type="region of interest" description="Disordered" evidence="6">
    <location>
        <begin position="954"/>
        <end position="978"/>
    </location>
</feature>
<dbReference type="GO" id="GO:0031145">
    <property type="term" value="P:anaphase-promoting complex-dependent catabolic process"/>
    <property type="evidence" value="ECO:0007669"/>
    <property type="project" value="InterPro"/>
</dbReference>
<dbReference type="OMA" id="TEIFTIW"/>
<dbReference type="GO" id="GO:0051301">
    <property type="term" value="P:cell division"/>
    <property type="evidence" value="ECO:0007669"/>
    <property type="project" value="UniProtKB-KW"/>
</dbReference>
<evidence type="ECO:0000256" key="1">
    <source>
        <dbReference type="ARBA" id="ARBA00016067"/>
    </source>
</evidence>
<evidence type="ECO:0000256" key="3">
    <source>
        <dbReference type="ARBA" id="ARBA00022776"/>
    </source>
</evidence>
<dbReference type="Proteomes" id="UP001142055">
    <property type="component" value="Chromosome 2"/>
</dbReference>
<dbReference type="GO" id="GO:0070979">
    <property type="term" value="P:protein K11-linked ubiquitination"/>
    <property type="evidence" value="ECO:0007669"/>
    <property type="project" value="TreeGrafter"/>
</dbReference>
<evidence type="ECO:0000256" key="5">
    <source>
        <dbReference type="ARBA" id="ARBA00023306"/>
    </source>
</evidence>
<evidence type="ECO:0000256" key="4">
    <source>
        <dbReference type="ARBA" id="ARBA00022786"/>
    </source>
</evidence>
<feature type="domain" description="Anaphase-promoting complex subunit 4-like WD40" evidence="7">
    <location>
        <begin position="21"/>
        <end position="102"/>
    </location>
</feature>
<reference evidence="9" key="1">
    <citation type="submission" date="2022-12" db="EMBL/GenBank/DDBJ databases">
        <title>Genome assemblies of Blomia tropicalis.</title>
        <authorList>
            <person name="Cui Y."/>
        </authorList>
    </citation>
    <scope>NUCLEOTIDE SEQUENCE</scope>
    <source>
        <tissue evidence="9">Adult mites</tissue>
    </source>
</reference>
<dbReference type="Pfam" id="PF12896">
    <property type="entry name" value="ANAPC4"/>
    <property type="match status" value="1"/>
</dbReference>
<dbReference type="PANTHER" id="PTHR13260">
    <property type="entry name" value="ANAPHASE PROMOTING COMPLEX SUBUNIT 4 APC4"/>
    <property type="match status" value="1"/>
</dbReference>
<feature type="compositionally biased region" description="Acidic residues" evidence="6">
    <location>
        <begin position="958"/>
        <end position="978"/>
    </location>
</feature>
<dbReference type="InterPro" id="IPR024977">
    <property type="entry name" value="Apc4-like_WD40_dom"/>
</dbReference>
<feature type="compositionally biased region" description="Low complexity" evidence="6">
    <location>
        <begin position="606"/>
        <end position="628"/>
    </location>
</feature>
<keyword evidence="2" id="KW-0132">Cell division</keyword>
<name>A0A9Q0RK54_BLOTA</name>